<comment type="subcellular location">
    <subcellularLocation>
        <location evidence="1">Membrane</location>
    </subcellularLocation>
</comment>
<dbReference type="PROSITE" id="PS50262">
    <property type="entry name" value="G_PROTEIN_RECEP_F1_2"/>
    <property type="match status" value="1"/>
</dbReference>
<dbReference type="InterPro" id="IPR000276">
    <property type="entry name" value="GPCR_Rhodpsn"/>
</dbReference>
<dbReference type="PRINTS" id="PR00237">
    <property type="entry name" value="GPCRRHODOPSN"/>
</dbReference>
<organism evidence="7 8">
    <name type="scientific">Capitella teleta</name>
    <name type="common">Polychaete worm</name>
    <dbReference type="NCBI Taxonomy" id="283909"/>
    <lineage>
        <taxon>Eukaryota</taxon>
        <taxon>Metazoa</taxon>
        <taxon>Spiralia</taxon>
        <taxon>Lophotrochozoa</taxon>
        <taxon>Annelida</taxon>
        <taxon>Polychaeta</taxon>
        <taxon>Sedentaria</taxon>
        <taxon>Scolecida</taxon>
        <taxon>Capitellidae</taxon>
        <taxon>Capitella</taxon>
    </lineage>
</organism>
<evidence type="ECO:0000256" key="4">
    <source>
        <dbReference type="ARBA" id="ARBA00023136"/>
    </source>
</evidence>
<evidence type="ECO:0000313" key="8">
    <source>
        <dbReference type="Proteomes" id="UP000014760"/>
    </source>
</evidence>
<dbReference type="EMBL" id="AMQN01000163">
    <property type="status" value="NOT_ANNOTATED_CDS"/>
    <property type="molecule type" value="Genomic_DNA"/>
</dbReference>
<keyword evidence="8" id="KW-1185">Reference proteome</keyword>
<dbReference type="AlphaFoldDB" id="X1ZYB3"/>
<dbReference type="GO" id="GO:0016020">
    <property type="term" value="C:membrane"/>
    <property type="evidence" value="ECO:0007669"/>
    <property type="project" value="UniProtKB-SubCell"/>
</dbReference>
<evidence type="ECO:0000256" key="3">
    <source>
        <dbReference type="ARBA" id="ARBA00022989"/>
    </source>
</evidence>
<evidence type="ECO:0000256" key="1">
    <source>
        <dbReference type="ARBA" id="ARBA00004370"/>
    </source>
</evidence>
<dbReference type="Gene3D" id="1.20.1070.10">
    <property type="entry name" value="Rhodopsin 7-helix transmembrane proteins"/>
    <property type="match status" value="1"/>
</dbReference>
<feature type="domain" description="G-protein coupled receptors family 1 profile" evidence="6">
    <location>
        <begin position="54"/>
        <end position="84"/>
    </location>
</feature>
<dbReference type="OrthoDB" id="6085995at2759"/>
<evidence type="ECO:0000313" key="7">
    <source>
        <dbReference type="EnsemblMetazoa" id="CapteP198123"/>
    </source>
</evidence>
<dbReference type="SUPFAM" id="SSF81321">
    <property type="entry name" value="Family A G protein-coupled receptor-like"/>
    <property type="match status" value="1"/>
</dbReference>
<dbReference type="Proteomes" id="UP000014760">
    <property type="component" value="Unassembled WGS sequence"/>
</dbReference>
<evidence type="ECO:0000256" key="5">
    <source>
        <dbReference type="SAM" id="Phobius"/>
    </source>
</evidence>
<dbReference type="InterPro" id="IPR017452">
    <property type="entry name" value="GPCR_Rhodpsn_7TM"/>
</dbReference>
<protein>
    <recommendedName>
        <fullName evidence="6">G-protein coupled receptors family 1 profile domain-containing protein</fullName>
    </recommendedName>
</protein>
<reference evidence="8" key="1">
    <citation type="submission" date="2012-12" db="EMBL/GenBank/DDBJ databases">
        <authorList>
            <person name="Hellsten U."/>
            <person name="Grimwood J."/>
            <person name="Chapman J.A."/>
            <person name="Shapiro H."/>
            <person name="Aerts A."/>
            <person name="Otillar R.P."/>
            <person name="Terry A.Y."/>
            <person name="Boore J.L."/>
            <person name="Simakov O."/>
            <person name="Marletaz F."/>
            <person name="Cho S.-J."/>
            <person name="Edsinger-Gonzales E."/>
            <person name="Havlak P."/>
            <person name="Kuo D.-H."/>
            <person name="Larsson T."/>
            <person name="Lv J."/>
            <person name="Arendt D."/>
            <person name="Savage R."/>
            <person name="Osoegawa K."/>
            <person name="de Jong P."/>
            <person name="Lindberg D.R."/>
            <person name="Seaver E.C."/>
            <person name="Weisblat D.A."/>
            <person name="Putnam N.H."/>
            <person name="Grigoriev I.V."/>
            <person name="Rokhsar D.S."/>
        </authorList>
    </citation>
    <scope>NUCLEOTIDE SEQUENCE</scope>
    <source>
        <strain evidence="8">I ESC-2004</strain>
    </source>
</reference>
<sequence length="124" mass="13518">MFSSDINGTLGQDLLRVKNENFSVTCARDADGDTAVFTFHLAAILTLATICIFGNSVVIFVMIKEKGLQSPLNHFITSLAVSDLAQGVIYAIYNIGHINVDIIRNTLAAGPDIMPLDQKLDYTR</sequence>
<accession>X1ZYB3</accession>
<dbReference type="HOGENOM" id="CLU_2006053_0_0_1"/>
<dbReference type="GO" id="GO:0004930">
    <property type="term" value="F:G protein-coupled receptor activity"/>
    <property type="evidence" value="ECO:0007669"/>
    <property type="project" value="InterPro"/>
</dbReference>
<keyword evidence="2 5" id="KW-0812">Transmembrane</keyword>
<evidence type="ECO:0000256" key="2">
    <source>
        <dbReference type="ARBA" id="ARBA00022692"/>
    </source>
</evidence>
<keyword evidence="3 5" id="KW-1133">Transmembrane helix</keyword>
<reference evidence="8" key="2">
    <citation type="journal article" date="2013" name="Nature">
        <title>Insights into bilaterian evolution from three spiralian genomes.</title>
        <authorList>
            <person name="Simakov O."/>
            <person name="Marletaz F."/>
            <person name="Cho S.J."/>
            <person name="Edsinger-Gonzales E."/>
            <person name="Havlak P."/>
            <person name="Hellsten U."/>
            <person name="Kuo D.H."/>
            <person name="Larsson T."/>
            <person name="Lv J."/>
            <person name="Arendt D."/>
            <person name="Savage R."/>
            <person name="Osoegawa K."/>
            <person name="de Jong P."/>
            <person name="Grimwood J."/>
            <person name="Chapman J.A."/>
            <person name="Shapiro H."/>
            <person name="Aerts A."/>
            <person name="Otillar R.P."/>
            <person name="Terry A.Y."/>
            <person name="Boore J.L."/>
            <person name="Grigoriev I.V."/>
            <person name="Lindberg D.R."/>
            <person name="Seaver E.C."/>
            <person name="Weisblat D.A."/>
            <person name="Putnam N.H."/>
            <person name="Rokhsar D.S."/>
        </authorList>
    </citation>
    <scope>NUCLEOTIDE SEQUENCE</scope>
    <source>
        <strain evidence="8">I ESC-2004</strain>
    </source>
</reference>
<name>X1ZYB3_CAPTE</name>
<proteinExistence type="predicted"/>
<evidence type="ECO:0000259" key="6">
    <source>
        <dbReference type="PROSITE" id="PS50262"/>
    </source>
</evidence>
<dbReference type="EnsemblMetazoa" id="CapteT198123">
    <property type="protein sequence ID" value="CapteP198123"/>
    <property type="gene ID" value="CapteG198123"/>
</dbReference>
<feature type="transmembrane region" description="Helical" evidence="5">
    <location>
        <begin position="39"/>
        <end position="63"/>
    </location>
</feature>
<keyword evidence="4 5" id="KW-0472">Membrane</keyword>
<reference evidence="7" key="3">
    <citation type="submission" date="2015-06" db="UniProtKB">
        <authorList>
            <consortium name="EnsemblMetazoa"/>
        </authorList>
    </citation>
    <scope>IDENTIFICATION</scope>
</reference>